<name>A0A6J5MD96_9CAUD</name>
<evidence type="ECO:0000313" key="1">
    <source>
        <dbReference type="EMBL" id="CAB4143283.1"/>
    </source>
</evidence>
<proteinExistence type="predicted"/>
<sequence>MNDQKQLDITGEWDVSALTPFGVTKSKVIISSEEPYISGTIIGENGSLDFNNGKFEGDKLSFSTTVDTPIKATLFVNVDIINNKAFSGTLTIDQYMTISVKGNKNVNL</sequence>
<reference evidence="1" key="1">
    <citation type="submission" date="2020-04" db="EMBL/GenBank/DDBJ databases">
        <authorList>
            <person name="Chiriac C."/>
            <person name="Salcher M."/>
            <person name="Ghai R."/>
            <person name="Kavagutti S V."/>
        </authorList>
    </citation>
    <scope>NUCLEOTIDE SEQUENCE</scope>
</reference>
<accession>A0A6J5MD96</accession>
<evidence type="ECO:0000313" key="2">
    <source>
        <dbReference type="EMBL" id="CAB4162743.1"/>
    </source>
</evidence>
<protein>
    <submittedName>
        <fullName evidence="1">Uncharacterized protein</fullName>
    </submittedName>
</protein>
<gene>
    <name evidence="1" type="ORF">UFOVP436_105</name>
    <name evidence="2" type="ORF">UFOVP784_105</name>
</gene>
<organism evidence="1">
    <name type="scientific">uncultured Caudovirales phage</name>
    <dbReference type="NCBI Taxonomy" id="2100421"/>
    <lineage>
        <taxon>Viruses</taxon>
        <taxon>Duplodnaviria</taxon>
        <taxon>Heunggongvirae</taxon>
        <taxon>Uroviricota</taxon>
        <taxon>Caudoviricetes</taxon>
        <taxon>Peduoviridae</taxon>
        <taxon>Maltschvirus</taxon>
        <taxon>Maltschvirus maltsch</taxon>
    </lineage>
</organism>
<dbReference type="EMBL" id="LR796737">
    <property type="protein sequence ID" value="CAB4162743.1"/>
    <property type="molecule type" value="Genomic_DNA"/>
</dbReference>
<dbReference type="EMBL" id="LR796418">
    <property type="protein sequence ID" value="CAB4143283.1"/>
    <property type="molecule type" value="Genomic_DNA"/>
</dbReference>